<evidence type="ECO:0000256" key="2">
    <source>
        <dbReference type="ARBA" id="ARBA00022801"/>
    </source>
</evidence>
<dbReference type="Gene3D" id="3.50.80.20">
    <property type="entry name" value="D-Ala-D-Ala carboxypeptidase C, peptidase S13"/>
    <property type="match status" value="1"/>
</dbReference>
<evidence type="ECO:0000313" key="3">
    <source>
        <dbReference type="EMBL" id="UZJ24431.1"/>
    </source>
</evidence>
<evidence type="ECO:0000256" key="1">
    <source>
        <dbReference type="ARBA" id="ARBA00006096"/>
    </source>
</evidence>
<reference evidence="3" key="1">
    <citation type="submission" date="2022-10" db="EMBL/GenBank/DDBJ databases">
        <title>Rhodococcus sp.75.</title>
        <authorList>
            <person name="Sun M."/>
        </authorList>
    </citation>
    <scope>NUCLEOTIDE SEQUENCE</scope>
    <source>
        <strain evidence="3">75</strain>
    </source>
</reference>
<dbReference type="PANTHER" id="PTHR30023:SF0">
    <property type="entry name" value="PENICILLIN-SENSITIVE CARBOXYPEPTIDASE A"/>
    <property type="match status" value="1"/>
</dbReference>
<keyword evidence="3" id="KW-0121">Carboxypeptidase</keyword>
<proteinExistence type="inferred from homology"/>
<dbReference type="RefSeq" id="WP_265382538.1">
    <property type="nucleotide sequence ID" value="NZ_CP110615.1"/>
</dbReference>
<dbReference type="SUPFAM" id="SSF56601">
    <property type="entry name" value="beta-lactamase/transpeptidase-like"/>
    <property type="match status" value="1"/>
</dbReference>
<keyword evidence="2 3" id="KW-0378">Hydrolase</keyword>
<organism evidence="3 4">
    <name type="scientific">Rhodococcus antarcticus</name>
    <dbReference type="NCBI Taxonomy" id="2987751"/>
    <lineage>
        <taxon>Bacteria</taxon>
        <taxon>Bacillati</taxon>
        <taxon>Actinomycetota</taxon>
        <taxon>Actinomycetes</taxon>
        <taxon>Mycobacteriales</taxon>
        <taxon>Nocardiaceae</taxon>
        <taxon>Rhodococcus</taxon>
    </lineage>
</organism>
<protein>
    <submittedName>
        <fullName evidence="3">D-alanyl-D-alanine carboxypeptidase/D-alanyl-D-alanine-endopeptidase</fullName>
        <ecNumber evidence="3">3.4.16.4</ecNumber>
    </submittedName>
</protein>
<evidence type="ECO:0000313" key="4">
    <source>
        <dbReference type="Proteomes" id="UP001164965"/>
    </source>
</evidence>
<sequence>MLGRRVSRRLALPGRTRATRLLAGTAVLLLVAAVAAAVVEGRGGVSVAVGTHTGPVTVTSAPPVPMSAAAVVVPLPADAPQPAVAALAAVLDPLAANPSLGTFTGRVTDAATGAVLWESRPEVPQEPASTMKILTTAAALLTLGVDDEVPTRVVATDVPGQVAIVGGGDVTLSAQPAGSPTYYPGAPRLDDLVAQVRASGVSVTSVVVDTRRWSGDGLAPGWSRADVAGGYTAPVEALMLDGARSKPLVEDPPRSATPALDAGRTFAQRLGLAPAAVTAGPAPDGARQLAEVRSAPLRTRAEAMLVRSDNLQAEAIGREVALARGQAPTFAGAAAAVSQTLAAHGIDVTGLTGLDTSGLSVDDRIPARLLSDVVAAAAGSGPLSATLRPLLTWLPVAGATGTLANRYGGSRDAAPSSGAGFVRAKTGTLDGVSSLAGTVADTDGRVLGFALMSTGASPAVTRPALDAIATALRSCGCR</sequence>
<gene>
    <name evidence="3" type="primary">dacB</name>
    <name evidence="3" type="ORF">RHODO2019_14985</name>
</gene>
<dbReference type="InterPro" id="IPR000667">
    <property type="entry name" value="Peptidase_S13"/>
</dbReference>
<dbReference type="PANTHER" id="PTHR30023">
    <property type="entry name" value="D-ALANYL-D-ALANINE CARBOXYPEPTIDASE"/>
    <property type="match status" value="1"/>
</dbReference>
<accession>A0ABY6NZI1</accession>
<dbReference type="Pfam" id="PF02113">
    <property type="entry name" value="Peptidase_S13"/>
    <property type="match status" value="2"/>
</dbReference>
<dbReference type="GO" id="GO:0009002">
    <property type="term" value="F:serine-type D-Ala-D-Ala carboxypeptidase activity"/>
    <property type="evidence" value="ECO:0007669"/>
    <property type="project" value="UniProtKB-EC"/>
</dbReference>
<dbReference type="Gene3D" id="3.40.710.10">
    <property type="entry name" value="DD-peptidase/beta-lactamase superfamily"/>
    <property type="match status" value="2"/>
</dbReference>
<dbReference type="EMBL" id="CP110615">
    <property type="protein sequence ID" value="UZJ24431.1"/>
    <property type="molecule type" value="Genomic_DNA"/>
</dbReference>
<comment type="similarity">
    <text evidence="1">Belongs to the peptidase S13 family.</text>
</comment>
<dbReference type="Proteomes" id="UP001164965">
    <property type="component" value="Chromosome"/>
</dbReference>
<dbReference type="PRINTS" id="PR00922">
    <property type="entry name" value="DADACBPTASE3"/>
</dbReference>
<keyword evidence="3" id="KW-0645">Protease</keyword>
<dbReference type="EC" id="3.4.16.4" evidence="3"/>
<keyword evidence="4" id="KW-1185">Reference proteome</keyword>
<dbReference type="InterPro" id="IPR012338">
    <property type="entry name" value="Beta-lactam/transpept-like"/>
</dbReference>
<name>A0ABY6NZI1_9NOCA</name>
<dbReference type="NCBIfam" id="TIGR00666">
    <property type="entry name" value="PBP4"/>
    <property type="match status" value="1"/>
</dbReference>